<feature type="domain" description="Type I restriction modification DNA specificity" evidence="4">
    <location>
        <begin position="9"/>
        <end position="155"/>
    </location>
</feature>
<evidence type="ECO:0000256" key="1">
    <source>
        <dbReference type="ARBA" id="ARBA00010923"/>
    </source>
</evidence>
<reference evidence="5 8" key="1">
    <citation type="submission" date="2021-11" db="EMBL/GenBank/DDBJ databases">
        <title>Draft genome sequence of Capnocytophaga sp. strain KC07075 isolated from cat oral cavity.</title>
        <authorList>
            <person name="Suzuki M."/>
            <person name="Imaoka K."/>
            <person name="Kimura M."/>
            <person name="Morikawa S."/>
            <person name="Maeda K."/>
        </authorList>
    </citation>
    <scope>NUCLEOTIDE SEQUENCE</scope>
    <source>
        <strain evidence="5">KC07075</strain>
        <strain evidence="6 8">KC07079</strain>
    </source>
</reference>
<proteinExistence type="inferred from homology"/>
<evidence type="ECO:0000313" key="8">
    <source>
        <dbReference type="Proteomes" id="UP001208692"/>
    </source>
</evidence>
<dbReference type="Gene3D" id="3.90.220.20">
    <property type="entry name" value="DNA methylase specificity domains"/>
    <property type="match status" value="2"/>
</dbReference>
<organism evidence="5 7">
    <name type="scientific">Capnocytophaga catalasegens</name>
    <dbReference type="NCBI Taxonomy" id="1004260"/>
    <lineage>
        <taxon>Bacteria</taxon>
        <taxon>Pseudomonadati</taxon>
        <taxon>Bacteroidota</taxon>
        <taxon>Flavobacteriia</taxon>
        <taxon>Flavobacteriales</taxon>
        <taxon>Flavobacteriaceae</taxon>
        <taxon>Capnocytophaga</taxon>
    </lineage>
</organism>
<keyword evidence="2" id="KW-0680">Restriction system</keyword>
<keyword evidence="8" id="KW-1185">Reference proteome</keyword>
<feature type="domain" description="Type I restriction modification DNA specificity" evidence="4">
    <location>
        <begin position="188"/>
        <end position="318"/>
    </location>
</feature>
<accession>A0AAV5AV06</accession>
<name>A0AAV5AV06_9FLAO</name>
<evidence type="ECO:0000313" key="6">
    <source>
        <dbReference type="EMBL" id="GJM53322.1"/>
    </source>
</evidence>
<evidence type="ECO:0000256" key="2">
    <source>
        <dbReference type="ARBA" id="ARBA00022747"/>
    </source>
</evidence>
<dbReference type="InterPro" id="IPR000055">
    <property type="entry name" value="Restrct_endonuc_typeI_TRD"/>
</dbReference>
<evidence type="ECO:0000259" key="4">
    <source>
        <dbReference type="Pfam" id="PF01420"/>
    </source>
</evidence>
<dbReference type="EMBL" id="BQKA01000041">
    <property type="protein sequence ID" value="GJM51132.1"/>
    <property type="molecule type" value="Genomic_DNA"/>
</dbReference>
<dbReference type="Pfam" id="PF01420">
    <property type="entry name" value="Methylase_S"/>
    <property type="match status" value="2"/>
</dbReference>
<evidence type="ECO:0000313" key="7">
    <source>
        <dbReference type="Proteomes" id="UP001207736"/>
    </source>
</evidence>
<evidence type="ECO:0000256" key="3">
    <source>
        <dbReference type="ARBA" id="ARBA00023125"/>
    </source>
</evidence>
<comment type="similarity">
    <text evidence="1">Belongs to the type-I restriction system S methylase family.</text>
</comment>
<evidence type="ECO:0000313" key="5">
    <source>
        <dbReference type="EMBL" id="GJM51132.1"/>
    </source>
</evidence>
<keyword evidence="3" id="KW-0238">DNA-binding</keyword>
<dbReference type="EMBL" id="BQKB01000033">
    <property type="protein sequence ID" value="GJM53322.1"/>
    <property type="molecule type" value="Genomic_DNA"/>
</dbReference>
<dbReference type="GO" id="GO:0003677">
    <property type="term" value="F:DNA binding"/>
    <property type="evidence" value="ECO:0007669"/>
    <property type="project" value="UniProtKB-KW"/>
</dbReference>
<dbReference type="InterPro" id="IPR044946">
    <property type="entry name" value="Restrct_endonuc_typeI_TRD_sf"/>
</dbReference>
<dbReference type="SUPFAM" id="SSF116734">
    <property type="entry name" value="DNA methylase specificity domain"/>
    <property type="match status" value="2"/>
</dbReference>
<dbReference type="AlphaFoldDB" id="A0AAV5AV06"/>
<sequence length="343" mass="39787">MKEFSMNTKDWKWFSFADIFKIEKGKRLTKADMIEGDIPYIGAIDSNNGISAKISNDQHIHSGNTITVSYNGSIAEAFYQTKSFWATDDVNVLYPKFDLTPYIALFLCTIIHREKYRFNYGRKWDKELMKQSFLKLPITSENKPDWNKIENFVKNQIVPSLPEKTKSVWNKNFNKTPLSPKKVSLDERKWEWFYVKEIFDCATTRHAVKQDMVDGNTPLITRSALNNGLSDYIDSDGSQINEGNCITIGAEGVVAFYQPYNFVTGVKVYTLRNRNMNVFNSMFIITLLNLENYRYNYGNARILEKIKNEKIKLPITKTPTGIICPDWQFMEDYIKSLPYSGCL</sequence>
<dbReference type="Proteomes" id="UP001208692">
    <property type="component" value="Unassembled WGS sequence"/>
</dbReference>
<dbReference type="GO" id="GO:0009307">
    <property type="term" value="P:DNA restriction-modification system"/>
    <property type="evidence" value="ECO:0007669"/>
    <property type="project" value="UniProtKB-KW"/>
</dbReference>
<comment type="caution">
    <text evidence="5">The sequence shown here is derived from an EMBL/GenBank/DDBJ whole genome shotgun (WGS) entry which is preliminary data.</text>
</comment>
<dbReference type="Proteomes" id="UP001207736">
    <property type="component" value="Unassembled WGS sequence"/>
</dbReference>
<gene>
    <name evidence="5" type="ORF">RCZ15_21050</name>
    <name evidence="6" type="ORF">RCZ16_16390</name>
</gene>
<protein>
    <recommendedName>
        <fullName evidence="4">Type I restriction modification DNA specificity domain-containing protein</fullName>
    </recommendedName>
</protein>